<proteinExistence type="predicted"/>
<comment type="caution">
    <text evidence="1">The sequence shown here is derived from an EMBL/GenBank/DDBJ whole genome shotgun (WGS) entry which is preliminary data.</text>
</comment>
<keyword evidence="2" id="KW-1185">Reference proteome</keyword>
<sequence>MCHFGIIRQVTIDVNTKRFNKSLAFLPSSSAQTSPTYDSKVLKKISFWCTISDSEKKVYTLSSWPKAVRKLGP</sequence>
<gene>
    <name evidence="1" type="ORF">BpHYR1_008439</name>
</gene>
<dbReference type="Proteomes" id="UP000276133">
    <property type="component" value="Unassembled WGS sequence"/>
</dbReference>
<protein>
    <submittedName>
        <fullName evidence="1">Uncharacterized protein</fullName>
    </submittedName>
</protein>
<accession>A0A3M7SBL6</accession>
<organism evidence="1 2">
    <name type="scientific">Brachionus plicatilis</name>
    <name type="common">Marine rotifer</name>
    <name type="synonym">Brachionus muelleri</name>
    <dbReference type="NCBI Taxonomy" id="10195"/>
    <lineage>
        <taxon>Eukaryota</taxon>
        <taxon>Metazoa</taxon>
        <taxon>Spiralia</taxon>
        <taxon>Gnathifera</taxon>
        <taxon>Rotifera</taxon>
        <taxon>Eurotatoria</taxon>
        <taxon>Monogononta</taxon>
        <taxon>Pseudotrocha</taxon>
        <taxon>Ploima</taxon>
        <taxon>Brachionidae</taxon>
        <taxon>Brachionus</taxon>
    </lineage>
</organism>
<evidence type="ECO:0000313" key="2">
    <source>
        <dbReference type="Proteomes" id="UP000276133"/>
    </source>
</evidence>
<dbReference type="AlphaFoldDB" id="A0A3M7SBL6"/>
<dbReference type="EMBL" id="REGN01001707">
    <property type="protein sequence ID" value="RNA33055.1"/>
    <property type="molecule type" value="Genomic_DNA"/>
</dbReference>
<name>A0A3M7SBL6_BRAPC</name>
<evidence type="ECO:0000313" key="1">
    <source>
        <dbReference type="EMBL" id="RNA33055.1"/>
    </source>
</evidence>
<reference evidence="1 2" key="1">
    <citation type="journal article" date="2018" name="Sci. Rep.">
        <title>Genomic signatures of local adaptation to the degree of environmental predictability in rotifers.</title>
        <authorList>
            <person name="Franch-Gras L."/>
            <person name="Hahn C."/>
            <person name="Garcia-Roger E.M."/>
            <person name="Carmona M.J."/>
            <person name="Serra M."/>
            <person name="Gomez A."/>
        </authorList>
    </citation>
    <scope>NUCLEOTIDE SEQUENCE [LARGE SCALE GENOMIC DNA]</scope>
    <source>
        <strain evidence="1">HYR1</strain>
    </source>
</reference>